<evidence type="ECO:0000256" key="4">
    <source>
        <dbReference type="ARBA" id="ARBA00022475"/>
    </source>
</evidence>
<evidence type="ECO:0000256" key="8">
    <source>
        <dbReference type="ARBA" id="ARBA00022741"/>
    </source>
</evidence>
<evidence type="ECO:0000256" key="11">
    <source>
        <dbReference type="ARBA" id="ARBA00022989"/>
    </source>
</evidence>
<dbReference type="GO" id="GO:0005524">
    <property type="term" value="F:ATP binding"/>
    <property type="evidence" value="ECO:0007669"/>
    <property type="project" value="UniProtKB-KW"/>
</dbReference>
<dbReference type="RefSeq" id="WP_249289869.1">
    <property type="nucleotide sequence ID" value="NZ_JACRSQ010000018.1"/>
</dbReference>
<evidence type="ECO:0000256" key="9">
    <source>
        <dbReference type="ARBA" id="ARBA00022777"/>
    </source>
</evidence>
<comment type="caution">
    <text evidence="17">The sequence shown here is derived from an EMBL/GenBank/DDBJ whole genome shotgun (WGS) entry which is preliminary data.</text>
</comment>
<dbReference type="EC" id="2.7.13.3" evidence="3"/>
<dbReference type="InterPro" id="IPR004358">
    <property type="entry name" value="Sig_transdc_His_kin-like_C"/>
</dbReference>
<dbReference type="FunFam" id="1.10.287.130:FF:000008">
    <property type="entry name" value="Two-component sensor histidine kinase"/>
    <property type="match status" value="1"/>
</dbReference>
<dbReference type="PANTHER" id="PTHR45528">
    <property type="entry name" value="SENSOR HISTIDINE KINASE CPXA"/>
    <property type="match status" value="1"/>
</dbReference>
<dbReference type="PROSITE" id="PS50885">
    <property type="entry name" value="HAMP"/>
    <property type="match status" value="1"/>
</dbReference>
<comment type="subcellular location">
    <subcellularLocation>
        <location evidence="2">Cell membrane</location>
        <topology evidence="2">Multi-pass membrane protein</topology>
    </subcellularLocation>
</comment>
<feature type="transmembrane region" description="Helical" evidence="14">
    <location>
        <begin position="387"/>
        <end position="406"/>
    </location>
</feature>
<dbReference type="SUPFAM" id="SSF55874">
    <property type="entry name" value="ATPase domain of HSP90 chaperone/DNA topoisomerase II/histidine kinase"/>
    <property type="match status" value="1"/>
</dbReference>
<proteinExistence type="predicted"/>
<evidence type="ECO:0000256" key="6">
    <source>
        <dbReference type="ARBA" id="ARBA00022679"/>
    </source>
</evidence>
<dbReference type="Gene3D" id="3.30.565.10">
    <property type="entry name" value="Histidine kinase-like ATPase, C-terminal domain"/>
    <property type="match status" value="1"/>
</dbReference>
<dbReference type="PROSITE" id="PS50109">
    <property type="entry name" value="HIS_KIN"/>
    <property type="match status" value="1"/>
</dbReference>
<dbReference type="Gene3D" id="1.10.287.130">
    <property type="match status" value="1"/>
</dbReference>
<keyword evidence="7 14" id="KW-0812">Transmembrane</keyword>
<dbReference type="InterPro" id="IPR005467">
    <property type="entry name" value="His_kinase_dom"/>
</dbReference>
<evidence type="ECO:0000259" key="15">
    <source>
        <dbReference type="PROSITE" id="PS50109"/>
    </source>
</evidence>
<evidence type="ECO:0000259" key="16">
    <source>
        <dbReference type="PROSITE" id="PS50885"/>
    </source>
</evidence>
<evidence type="ECO:0000256" key="1">
    <source>
        <dbReference type="ARBA" id="ARBA00000085"/>
    </source>
</evidence>
<evidence type="ECO:0000256" key="13">
    <source>
        <dbReference type="ARBA" id="ARBA00023136"/>
    </source>
</evidence>
<dbReference type="CDD" id="cd00082">
    <property type="entry name" value="HisKA"/>
    <property type="match status" value="1"/>
</dbReference>
<dbReference type="SMART" id="SM00387">
    <property type="entry name" value="HATPase_c"/>
    <property type="match status" value="1"/>
</dbReference>
<feature type="transmembrane region" description="Helical" evidence="14">
    <location>
        <begin position="224"/>
        <end position="242"/>
    </location>
</feature>
<feature type="transmembrane region" description="Helical" evidence="14">
    <location>
        <begin position="300"/>
        <end position="319"/>
    </location>
</feature>
<dbReference type="GO" id="GO:0000155">
    <property type="term" value="F:phosphorelay sensor kinase activity"/>
    <property type="evidence" value="ECO:0007669"/>
    <property type="project" value="InterPro"/>
</dbReference>
<dbReference type="SUPFAM" id="SSF47384">
    <property type="entry name" value="Homodimeric domain of signal transducing histidine kinase"/>
    <property type="match status" value="1"/>
</dbReference>
<dbReference type="PANTHER" id="PTHR45528:SF1">
    <property type="entry name" value="SENSOR HISTIDINE KINASE CPXA"/>
    <property type="match status" value="1"/>
</dbReference>
<dbReference type="PRINTS" id="PR00344">
    <property type="entry name" value="BCTRLSENSOR"/>
</dbReference>
<evidence type="ECO:0000256" key="5">
    <source>
        <dbReference type="ARBA" id="ARBA00022553"/>
    </source>
</evidence>
<dbReference type="Pfam" id="PF02518">
    <property type="entry name" value="HATPase_c"/>
    <property type="match status" value="1"/>
</dbReference>
<evidence type="ECO:0000256" key="3">
    <source>
        <dbReference type="ARBA" id="ARBA00012438"/>
    </source>
</evidence>
<protein>
    <recommendedName>
        <fullName evidence="3">histidine kinase</fullName>
        <ecNumber evidence="3">2.7.13.3</ecNumber>
    </recommendedName>
</protein>
<feature type="domain" description="Histidine kinase" evidence="15">
    <location>
        <begin position="470"/>
        <end position="684"/>
    </location>
</feature>
<name>A0A926DW04_9FIRM</name>
<dbReference type="InterPro" id="IPR003661">
    <property type="entry name" value="HisK_dim/P_dom"/>
</dbReference>
<keyword evidence="13 14" id="KW-0472">Membrane</keyword>
<reference evidence="17" key="1">
    <citation type="submission" date="2020-08" db="EMBL/GenBank/DDBJ databases">
        <title>Genome public.</title>
        <authorList>
            <person name="Liu C."/>
            <person name="Sun Q."/>
        </authorList>
    </citation>
    <scope>NUCLEOTIDE SEQUENCE</scope>
    <source>
        <strain evidence="17">NSJ-32</strain>
    </source>
</reference>
<evidence type="ECO:0000313" key="18">
    <source>
        <dbReference type="Proteomes" id="UP000657006"/>
    </source>
</evidence>
<evidence type="ECO:0000256" key="12">
    <source>
        <dbReference type="ARBA" id="ARBA00023012"/>
    </source>
</evidence>
<evidence type="ECO:0000256" key="2">
    <source>
        <dbReference type="ARBA" id="ARBA00004651"/>
    </source>
</evidence>
<sequence length="689" mass="78553">MATKSSAKVAAHAAVKEDLKKTAAAQKIKWNVFFRRVGAVMLSVLTLVSLASCFLLGADVLTHRDYIFSNPYLESQNFKIELSNFLYNLNSNIKEAAGGSFVFRDYIDANQQSELQEKLIEAEPMVKYSTSSFFYYRLINEDQTVIWQNPADFTPGEDVAKTLEYPMPQKSSISSEYPSSQSTDINTTLNDMNCRLTVYVVPNGRLATDLNYSESIHQRILKEVALFFILLVVSIALSYSLVKAFRPADFLFSNPTSIRVRHFFCKFPPDLFLLLIFLLYRLSVQHLHSVFIVPITIDHFLYFSLTMLAVFLTCAYLFYEYALYLNALTKVHWKNSLVYHAGHLVYDALCGVSLNKQLTFMTLFLLAFTGIWGYICIALVLSRNFLGFFLLLLYICIPLPITLRYISQLNRIMKDTEEMASGNLDASIYIPGHGVLSRFASSINNIRSGLKTSVDQAVKSERMRSELITNVSHDLKTPLTSIISYVTLLQQADLTEEERYKYLKIIDQKAARLKILIDDLFEASKMSSGAVELDISRVNVSDLLLQALGEYDERLQTSTLEFRTDIESPHLYAYLDGRKTWRVFSNLITNALKYSLDNTRVYLTLKEQGDWIYFTIKNISAYEMDFSPDEIFERFKRGDKSRNTEGSGLGLAISKSIMELQGGDMRIEIDGDLFKITAMFPKTINQLKA</sequence>
<keyword evidence="12" id="KW-0902">Two-component regulatory system</keyword>
<dbReference type="SMART" id="SM00388">
    <property type="entry name" value="HisKA"/>
    <property type="match status" value="1"/>
</dbReference>
<keyword evidence="6" id="KW-0808">Transferase</keyword>
<keyword evidence="18" id="KW-1185">Reference proteome</keyword>
<dbReference type="Proteomes" id="UP000657006">
    <property type="component" value="Unassembled WGS sequence"/>
</dbReference>
<keyword evidence="11 14" id="KW-1133">Transmembrane helix</keyword>
<keyword evidence="5" id="KW-0597">Phosphoprotein</keyword>
<dbReference type="InterPro" id="IPR003594">
    <property type="entry name" value="HATPase_dom"/>
</dbReference>
<keyword evidence="8" id="KW-0547">Nucleotide-binding</keyword>
<comment type="catalytic activity">
    <reaction evidence="1">
        <text>ATP + protein L-histidine = ADP + protein N-phospho-L-histidine.</text>
        <dbReference type="EC" id="2.7.13.3"/>
    </reaction>
</comment>
<keyword evidence="9 17" id="KW-0418">Kinase</keyword>
<evidence type="ECO:0000256" key="7">
    <source>
        <dbReference type="ARBA" id="ARBA00022692"/>
    </source>
</evidence>
<dbReference type="AlphaFoldDB" id="A0A926DW04"/>
<dbReference type="Pfam" id="PF00512">
    <property type="entry name" value="HisKA"/>
    <property type="match status" value="1"/>
</dbReference>
<dbReference type="GO" id="GO:0005886">
    <property type="term" value="C:plasma membrane"/>
    <property type="evidence" value="ECO:0007669"/>
    <property type="project" value="UniProtKB-SubCell"/>
</dbReference>
<dbReference type="EMBL" id="JACRSQ010000018">
    <property type="protein sequence ID" value="MBC8544275.1"/>
    <property type="molecule type" value="Genomic_DNA"/>
</dbReference>
<evidence type="ECO:0000313" key="17">
    <source>
        <dbReference type="EMBL" id="MBC8544275.1"/>
    </source>
</evidence>
<feature type="domain" description="HAMP" evidence="16">
    <location>
        <begin position="403"/>
        <end position="455"/>
    </location>
</feature>
<evidence type="ECO:0000256" key="14">
    <source>
        <dbReference type="SAM" id="Phobius"/>
    </source>
</evidence>
<dbReference type="InterPro" id="IPR036097">
    <property type="entry name" value="HisK_dim/P_sf"/>
</dbReference>
<accession>A0A926DW04</accession>
<evidence type="ECO:0000256" key="10">
    <source>
        <dbReference type="ARBA" id="ARBA00022840"/>
    </source>
</evidence>
<keyword evidence="10" id="KW-0067">ATP-binding</keyword>
<keyword evidence="4" id="KW-1003">Cell membrane</keyword>
<dbReference type="InterPro" id="IPR003660">
    <property type="entry name" value="HAMP_dom"/>
</dbReference>
<feature type="transmembrane region" description="Helical" evidence="14">
    <location>
        <begin position="363"/>
        <end position="381"/>
    </location>
</feature>
<dbReference type="InterPro" id="IPR036890">
    <property type="entry name" value="HATPase_C_sf"/>
</dbReference>
<gene>
    <name evidence="17" type="ORF">H8730_12075</name>
</gene>
<dbReference type="InterPro" id="IPR050398">
    <property type="entry name" value="HssS/ArlS-like"/>
</dbReference>
<feature type="transmembrane region" description="Helical" evidence="14">
    <location>
        <begin position="37"/>
        <end position="58"/>
    </location>
</feature>
<organism evidence="17 18">
    <name type="scientific">Bianquea renquensis</name>
    <dbReference type="NCBI Taxonomy" id="2763661"/>
    <lineage>
        <taxon>Bacteria</taxon>
        <taxon>Bacillati</taxon>
        <taxon>Bacillota</taxon>
        <taxon>Clostridia</taxon>
        <taxon>Eubacteriales</taxon>
        <taxon>Bianqueaceae</taxon>
        <taxon>Bianquea</taxon>
    </lineage>
</organism>